<comment type="subcellular location">
    <subcellularLocation>
        <location evidence="1">Cell inner membrane</location>
        <topology evidence="1">Single-pass membrane protein</topology>
        <orientation evidence="1">Periplasmic side</orientation>
    </subcellularLocation>
</comment>
<dbReference type="Gene3D" id="3.30.1150.10">
    <property type="match status" value="1"/>
</dbReference>
<dbReference type="Proteomes" id="UP000632774">
    <property type="component" value="Unassembled WGS sequence"/>
</dbReference>
<dbReference type="InterPro" id="IPR051045">
    <property type="entry name" value="TonB-dependent_transducer"/>
</dbReference>
<dbReference type="RefSeq" id="WP_194106461.1">
    <property type="nucleotide sequence ID" value="NZ_JADFFM010000001.1"/>
</dbReference>
<dbReference type="InterPro" id="IPR006260">
    <property type="entry name" value="TonB/TolA_C"/>
</dbReference>
<dbReference type="EMBL" id="JADFFM010000001">
    <property type="protein sequence ID" value="MBE9667110.1"/>
    <property type="molecule type" value="Genomic_DNA"/>
</dbReference>
<dbReference type="SUPFAM" id="SSF49464">
    <property type="entry name" value="Carboxypeptidase regulatory domain-like"/>
    <property type="match status" value="1"/>
</dbReference>
<protein>
    <submittedName>
        <fullName evidence="12">TonB family protein</fullName>
    </submittedName>
</protein>
<gene>
    <name evidence="12" type="ORF">IRJ18_12120</name>
</gene>
<accession>A0ABR9XIT7</accession>
<feature type="chain" id="PRO_5046070620" evidence="10">
    <location>
        <begin position="20"/>
        <end position="252"/>
    </location>
</feature>
<dbReference type="PANTHER" id="PTHR33446">
    <property type="entry name" value="PROTEIN TONB-RELATED"/>
    <property type="match status" value="1"/>
</dbReference>
<keyword evidence="6" id="KW-0812">Transmembrane</keyword>
<proteinExistence type="inferred from homology"/>
<reference evidence="12 13" key="1">
    <citation type="submission" date="2020-10" db="EMBL/GenBank/DDBJ databases">
        <title>Mucilaginibacter mali sp. nov., isolated from rhizosphere soil of apple orchard.</title>
        <authorList>
            <person name="Lee J.-S."/>
            <person name="Kim H.S."/>
            <person name="Kim J.-S."/>
        </authorList>
    </citation>
    <scope>NUCLEOTIDE SEQUENCE [LARGE SCALE GENOMIC DNA]</scope>
    <source>
        <strain evidence="12 13">KCTC 23157</strain>
    </source>
</reference>
<dbReference type="PANTHER" id="PTHR33446:SF2">
    <property type="entry name" value="PROTEIN TONB"/>
    <property type="match status" value="1"/>
</dbReference>
<organism evidence="12 13">
    <name type="scientific">Mucilaginibacter boryungensis</name>
    <dbReference type="NCBI Taxonomy" id="768480"/>
    <lineage>
        <taxon>Bacteria</taxon>
        <taxon>Pseudomonadati</taxon>
        <taxon>Bacteroidota</taxon>
        <taxon>Sphingobacteriia</taxon>
        <taxon>Sphingobacteriales</taxon>
        <taxon>Sphingobacteriaceae</taxon>
        <taxon>Mucilaginibacter</taxon>
    </lineage>
</organism>
<evidence type="ECO:0000256" key="9">
    <source>
        <dbReference type="ARBA" id="ARBA00023136"/>
    </source>
</evidence>
<feature type="signal peptide" evidence="10">
    <location>
        <begin position="1"/>
        <end position="19"/>
    </location>
</feature>
<evidence type="ECO:0000256" key="8">
    <source>
        <dbReference type="ARBA" id="ARBA00022989"/>
    </source>
</evidence>
<dbReference type="Pfam" id="PF03544">
    <property type="entry name" value="TonB_C"/>
    <property type="match status" value="1"/>
</dbReference>
<evidence type="ECO:0000256" key="3">
    <source>
        <dbReference type="ARBA" id="ARBA00022448"/>
    </source>
</evidence>
<evidence type="ECO:0000313" key="12">
    <source>
        <dbReference type="EMBL" id="MBE9667110.1"/>
    </source>
</evidence>
<evidence type="ECO:0000259" key="11">
    <source>
        <dbReference type="PROSITE" id="PS52015"/>
    </source>
</evidence>
<keyword evidence="5" id="KW-0997">Cell inner membrane</keyword>
<dbReference type="PROSITE" id="PS52015">
    <property type="entry name" value="TONB_CTD"/>
    <property type="match status" value="1"/>
</dbReference>
<evidence type="ECO:0000313" key="13">
    <source>
        <dbReference type="Proteomes" id="UP000632774"/>
    </source>
</evidence>
<keyword evidence="8" id="KW-1133">Transmembrane helix</keyword>
<keyword evidence="4" id="KW-1003">Cell membrane</keyword>
<name>A0ABR9XIT7_9SPHI</name>
<dbReference type="NCBIfam" id="TIGR01352">
    <property type="entry name" value="tonB_Cterm"/>
    <property type="match status" value="1"/>
</dbReference>
<keyword evidence="9" id="KW-0472">Membrane</keyword>
<evidence type="ECO:0000256" key="2">
    <source>
        <dbReference type="ARBA" id="ARBA00006555"/>
    </source>
</evidence>
<evidence type="ECO:0000256" key="6">
    <source>
        <dbReference type="ARBA" id="ARBA00022692"/>
    </source>
</evidence>
<dbReference type="SUPFAM" id="SSF74653">
    <property type="entry name" value="TolA/TonB C-terminal domain"/>
    <property type="match status" value="1"/>
</dbReference>
<dbReference type="InterPro" id="IPR037682">
    <property type="entry name" value="TonB_C"/>
</dbReference>
<keyword evidence="3" id="KW-0813">Transport</keyword>
<evidence type="ECO:0000256" key="10">
    <source>
        <dbReference type="SAM" id="SignalP"/>
    </source>
</evidence>
<sequence>MKSLSVCLIAFLIPVVTFSQTKYRTIYQDTIHLRGIVLDAAGKPIPKAYVSSKNLDLNGKGLLFTTTDALGRFELIGARHNDTIAISEATTLLIANNGSRYMEIVMPILKPLNITEKSPIVINATRQLTRKKIAVKYEIPTDDCLDCGAYYEAQATFPGGMDNFIKYIKTRLKYPELAVSNAIEGTVQIAFSISKDGSLIDIKVLRGIGYGCDEAVINILKNSPKWKPSISNGHALISSEIVTVQFSLIDKV</sequence>
<evidence type="ECO:0000256" key="4">
    <source>
        <dbReference type="ARBA" id="ARBA00022475"/>
    </source>
</evidence>
<keyword evidence="7" id="KW-0653">Protein transport</keyword>
<evidence type="ECO:0000256" key="7">
    <source>
        <dbReference type="ARBA" id="ARBA00022927"/>
    </source>
</evidence>
<evidence type="ECO:0000256" key="5">
    <source>
        <dbReference type="ARBA" id="ARBA00022519"/>
    </source>
</evidence>
<comment type="similarity">
    <text evidence="2">Belongs to the TonB family.</text>
</comment>
<feature type="domain" description="TonB C-terminal" evidence="11">
    <location>
        <begin position="159"/>
        <end position="252"/>
    </location>
</feature>
<evidence type="ECO:0000256" key="1">
    <source>
        <dbReference type="ARBA" id="ARBA00004383"/>
    </source>
</evidence>
<comment type="caution">
    <text evidence="12">The sequence shown here is derived from an EMBL/GenBank/DDBJ whole genome shotgun (WGS) entry which is preliminary data.</text>
</comment>
<keyword evidence="13" id="KW-1185">Reference proteome</keyword>
<keyword evidence="10" id="KW-0732">Signal</keyword>
<dbReference type="InterPro" id="IPR008969">
    <property type="entry name" value="CarboxyPept-like_regulatory"/>
</dbReference>